<organism evidence="1 2">
    <name type="scientific">Nitratiruptor tergarcus DSM 16512</name>
    <dbReference type="NCBI Taxonomy" id="1069081"/>
    <lineage>
        <taxon>Bacteria</taxon>
        <taxon>Pseudomonadati</taxon>
        <taxon>Campylobacterota</taxon>
        <taxon>Epsilonproteobacteria</taxon>
        <taxon>Nautiliales</taxon>
        <taxon>Nitratiruptoraceae</taxon>
        <taxon>Nitratiruptor</taxon>
    </lineage>
</organism>
<accession>A0A1W1WR73</accession>
<dbReference type="STRING" id="1069081.SAMN05660197_0252"/>
<name>A0A1W1WR73_9BACT</name>
<evidence type="ECO:0000313" key="2">
    <source>
        <dbReference type="Proteomes" id="UP000192602"/>
    </source>
</evidence>
<protein>
    <submittedName>
        <fullName evidence="1">Uncharacterized protein</fullName>
    </submittedName>
</protein>
<proteinExistence type="predicted"/>
<evidence type="ECO:0000313" key="1">
    <source>
        <dbReference type="EMBL" id="SMC08500.1"/>
    </source>
</evidence>
<dbReference type="RefSeq" id="WP_084274778.1">
    <property type="nucleotide sequence ID" value="NZ_AP026671.1"/>
</dbReference>
<gene>
    <name evidence="1" type="ORF">SAMN05660197_0252</name>
</gene>
<reference evidence="2" key="1">
    <citation type="submission" date="2017-04" db="EMBL/GenBank/DDBJ databases">
        <authorList>
            <person name="Varghese N."/>
            <person name="Submissions S."/>
        </authorList>
    </citation>
    <scope>NUCLEOTIDE SEQUENCE [LARGE SCALE GENOMIC DNA]</scope>
    <source>
        <strain evidence="2">DSM 16512</strain>
    </source>
</reference>
<dbReference type="OrthoDB" id="5373252at2"/>
<sequence length="73" mass="8814">MDLAKINALHQKCKERGCDLYSFLEEEFPDIAIEDRLKIMATILNDYLEEYTYNQTDKIKREDYSITKFFPKR</sequence>
<dbReference type="AlphaFoldDB" id="A0A1W1WR73"/>
<dbReference type="Proteomes" id="UP000192602">
    <property type="component" value="Unassembled WGS sequence"/>
</dbReference>
<keyword evidence="2" id="KW-1185">Reference proteome</keyword>
<dbReference type="EMBL" id="FWWZ01000001">
    <property type="protein sequence ID" value="SMC08500.1"/>
    <property type="molecule type" value="Genomic_DNA"/>
</dbReference>